<reference evidence="6 7" key="1">
    <citation type="submission" date="2017-09" db="EMBL/GenBank/DDBJ databases">
        <authorList>
            <person name="Ehlers B."/>
            <person name="Leendertz F.H."/>
        </authorList>
    </citation>
    <scope>NUCLEOTIDE SEQUENCE [LARGE SCALE GENOMIC DNA]</scope>
    <source>
        <strain evidence="6 7">DSM 45537</strain>
    </source>
</reference>
<keyword evidence="2" id="KW-0285">Flavoprotein</keyword>
<keyword evidence="7" id="KW-1185">Reference proteome</keyword>
<protein>
    <submittedName>
        <fullName evidence="6">Succinate dehydrogenase/fumarate reductase, flavoprotein subunit</fullName>
    </submittedName>
</protein>
<dbReference type="Proteomes" id="UP000219565">
    <property type="component" value="Unassembled WGS sequence"/>
</dbReference>
<dbReference type="InterPro" id="IPR027477">
    <property type="entry name" value="Succ_DH/fumarate_Rdtase_cat_sf"/>
</dbReference>
<evidence type="ECO:0000259" key="5">
    <source>
        <dbReference type="Pfam" id="PF00890"/>
    </source>
</evidence>
<dbReference type="PANTHER" id="PTHR43400">
    <property type="entry name" value="FUMARATE REDUCTASE"/>
    <property type="match status" value="1"/>
</dbReference>
<dbReference type="InterPro" id="IPR003953">
    <property type="entry name" value="FAD-dep_OxRdtase_2_FAD-bd"/>
</dbReference>
<dbReference type="PRINTS" id="PR00411">
    <property type="entry name" value="PNDRDTASEI"/>
</dbReference>
<dbReference type="SUPFAM" id="SSF51905">
    <property type="entry name" value="FAD/NAD(P)-binding domain"/>
    <property type="match status" value="1"/>
</dbReference>
<dbReference type="GO" id="GO:0033765">
    <property type="term" value="F:steroid dehydrogenase activity, acting on the CH-CH group of donors"/>
    <property type="evidence" value="ECO:0007669"/>
    <property type="project" value="UniProtKB-ARBA"/>
</dbReference>
<evidence type="ECO:0000256" key="4">
    <source>
        <dbReference type="ARBA" id="ARBA00023002"/>
    </source>
</evidence>
<dbReference type="Gene3D" id="3.50.50.60">
    <property type="entry name" value="FAD/NAD(P)-binding domain"/>
    <property type="match status" value="1"/>
</dbReference>
<evidence type="ECO:0000256" key="1">
    <source>
        <dbReference type="ARBA" id="ARBA00001974"/>
    </source>
</evidence>
<dbReference type="GO" id="GO:0008202">
    <property type="term" value="P:steroid metabolic process"/>
    <property type="evidence" value="ECO:0007669"/>
    <property type="project" value="UniProtKB-ARBA"/>
</dbReference>
<evidence type="ECO:0000313" key="7">
    <source>
        <dbReference type="Proteomes" id="UP000219565"/>
    </source>
</evidence>
<dbReference type="NCBIfam" id="NF005508">
    <property type="entry name" value="PRK07121.1-1"/>
    <property type="match status" value="1"/>
</dbReference>
<dbReference type="RefSeq" id="WP_097243513.1">
    <property type="nucleotide sequence ID" value="NZ_JAMTCW010000001.1"/>
</dbReference>
<gene>
    <name evidence="6" type="ORF">SAMN04244553_0563</name>
</gene>
<dbReference type="Gene3D" id="3.90.700.10">
    <property type="entry name" value="Succinate dehydrogenase/fumarate reductase flavoprotein, catalytic domain"/>
    <property type="match status" value="1"/>
</dbReference>
<comment type="cofactor">
    <cofactor evidence="1">
        <name>FAD</name>
        <dbReference type="ChEBI" id="CHEBI:57692"/>
    </cofactor>
</comment>
<proteinExistence type="predicted"/>
<dbReference type="SUPFAM" id="SSF56425">
    <property type="entry name" value="Succinate dehydrogenase/fumarate reductase flavoprotein, catalytic domain"/>
    <property type="match status" value="1"/>
</dbReference>
<evidence type="ECO:0000313" key="6">
    <source>
        <dbReference type="EMBL" id="SNY75755.1"/>
    </source>
</evidence>
<accession>A0A285KT26</accession>
<dbReference type="AlphaFoldDB" id="A0A285KT26"/>
<dbReference type="InterPro" id="IPR050315">
    <property type="entry name" value="FAD-oxidoreductase_2"/>
</dbReference>
<dbReference type="EMBL" id="OBEG01000001">
    <property type="protein sequence ID" value="SNY75755.1"/>
    <property type="molecule type" value="Genomic_DNA"/>
</dbReference>
<dbReference type="Pfam" id="PF00890">
    <property type="entry name" value="FAD_binding_2"/>
    <property type="match status" value="1"/>
</dbReference>
<evidence type="ECO:0000256" key="3">
    <source>
        <dbReference type="ARBA" id="ARBA00022827"/>
    </source>
</evidence>
<dbReference type="OrthoDB" id="337830at2"/>
<dbReference type="PANTHER" id="PTHR43400:SF10">
    <property type="entry name" value="3-OXOSTEROID 1-DEHYDROGENASE"/>
    <property type="match status" value="1"/>
</dbReference>
<evidence type="ECO:0000256" key="2">
    <source>
        <dbReference type="ARBA" id="ARBA00022630"/>
    </source>
</evidence>
<feature type="domain" description="FAD-dependent oxidoreductase 2 FAD-binding" evidence="5">
    <location>
        <begin position="22"/>
        <end position="451"/>
    </location>
</feature>
<name>A0A285KT26_9NOCA</name>
<keyword evidence="4" id="KW-0560">Oxidoreductase</keyword>
<sequence>MVVNNVIPELVGDDTAGLVCVDVVVVGGGIAGVCAAIAAAEAGADVLLVEAAGTTGGTSALAAGHFYLGGGTPVQAAAGFEDSPAAMIDYLTAVTPHPDMDKIRRYCHDSVAHFEWLESQGLEFERSFYPGKNVVQPGTEGLMWTGNEMVWPFRTQAVPAPRGHKVAAKAEQGGNRAMQVLSAALARAGVRLETSTKVTRLVGDSDGRVVGVVCVCEGRSRTVGASAVILATGGYVMNPDMVAEHTPAIAAHAMPLGTAGDDGSGILLGQSAGGALAHMDGMFATASFYPPEQLLKGIIVNAAGERFVAEDSYHGRTASAVFAQENSVAYLIVDADTMVWPQLPMVKFIDGWESIGEMEAALGIPGGRLAATLDSYNTHAASGEDPQWHKHSKWVTPLTQGPWGAFDLSPARATYVGFTLGGLRTTVEGQVCREDASIVAGLYAVGACASNIAQDCSGYASGTCLGEGSYFGRRAGTHAAGAAR</sequence>
<dbReference type="NCBIfam" id="NF005510">
    <property type="entry name" value="PRK07121.1-3"/>
    <property type="match status" value="1"/>
</dbReference>
<keyword evidence="3" id="KW-0274">FAD</keyword>
<organism evidence="6 7">
    <name type="scientific">Nocardia amikacinitolerans</name>
    <dbReference type="NCBI Taxonomy" id="756689"/>
    <lineage>
        <taxon>Bacteria</taxon>
        <taxon>Bacillati</taxon>
        <taxon>Actinomycetota</taxon>
        <taxon>Actinomycetes</taxon>
        <taxon>Mycobacteriales</taxon>
        <taxon>Nocardiaceae</taxon>
        <taxon>Nocardia</taxon>
    </lineage>
</organism>
<dbReference type="InterPro" id="IPR036188">
    <property type="entry name" value="FAD/NAD-bd_sf"/>
</dbReference>